<evidence type="ECO:0000313" key="5">
    <source>
        <dbReference type="Proteomes" id="UP000578352"/>
    </source>
</evidence>
<dbReference type="Pfam" id="PF10728">
    <property type="entry name" value="DUF2520"/>
    <property type="match status" value="1"/>
</dbReference>
<sequence>MNDTTRRSGRLGLGIIGAGRVGPVLGAALAGAGHAIVGISAVSAESRERAQAMLPQAPILEVPTLVERSELVILAVPDRELPGLVGGLAATGTWQPGQLVLHTAPGYGVGVLRPAAESGAIPLAVHPALEFTGTSLDLARLAESWFAVTAPAPVLPIAQALVVEMGGEPVVIAEEDRAAYAEAIATATAFSRSIVEQSTGILAGIGVENPGSFLSSLLRSAVDNALTRAGAPTALDVGDVLGALGDAGRGPAEAPGDGDPGDDGRGWFLRGE</sequence>
<dbReference type="InterPro" id="IPR036291">
    <property type="entry name" value="NAD(P)-bd_dom_sf"/>
</dbReference>
<dbReference type="Gene3D" id="3.40.50.720">
    <property type="entry name" value="NAD(P)-binding Rossmann-like Domain"/>
    <property type="match status" value="1"/>
</dbReference>
<dbReference type="EMBL" id="JACCFL010000001">
    <property type="protein sequence ID" value="NYJ22666.1"/>
    <property type="molecule type" value="Genomic_DNA"/>
</dbReference>
<organism evidence="4 5">
    <name type="scientific">Leifsonia shinshuensis</name>
    <dbReference type="NCBI Taxonomy" id="150026"/>
    <lineage>
        <taxon>Bacteria</taxon>
        <taxon>Bacillati</taxon>
        <taxon>Actinomycetota</taxon>
        <taxon>Actinomycetes</taxon>
        <taxon>Micrococcales</taxon>
        <taxon>Microbacteriaceae</taxon>
        <taxon>Leifsonia</taxon>
    </lineage>
</organism>
<dbReference type="Proteomes" id="UP000578352">
    <property type="component" value="Unassembled WGS sequence"/>
</dbReference>
<dbReference type="SUPFAM" id="SSF51735">
    <property type="entry name" value="NAD(P)-binding Rossmann-fold domains"/>
    <property type="match status" value="1"/>
</dbReference>
<evidence type="ECO:0000313" key="4">
    <source>
        <dbReference type="EMBL" id="NYJ22666.1"/>
    </source>
</evidence>
<proteinExistence type="predicted"/>
<evidence type="ECO:0000259" key="3">
    <source>
        <dbReference type="Pfam" id="PF10728"/>
    </source>
</evidence>
<reference evidence="4 5" key="1">
    <citation type="submission" date="2020-07" db="EMBL/GenBank/DDBJ databases">
        <title>Sequencing the genomes of 1000 actinobacteria strains.</title>
        <authorList>
            <person name="Klenk H.-P."/>
        </authorList>
    </citation>
    <scope>NUCLEOTIDE SEQUENCE [LARGE SCALE GENOMIC DNA]</scope>
    <source>
        <strain evidence="4 5">DSM 15165</strain>
    </source>
</reference>
<dbReference type="RefSeq" id="WP_179604689.1">
    <property type="nucleotide sequence ID" value="NZ_BAABEH010000001.1"/>
</dbReference>
<feature type="domain" description="DUF2520" evidence="3">
    <location>
        <begin position="145"/>
        <end position="230"/>
    </location>
</feature>
<evidence type="ECO:0000259" key="2">
    <source>
        <dbReference type="Pfam" id="PF10727"/>
    </source>
</evidence>
<name>A0A853CP77_9MICO</name>
<accession>A0A853CP77</accession>
<dbReference type="AlphaFoldDB" id="A0A853CP77"/>
<dbReference type="Pfam" id="PF10727">
    <property type="entry name" value="Rossmann-like"/>
    <property type="match status" value="1"/>
</dbReference>
<evidence type="ECO:0000256" key="1">
    <source>
        <dbReference type="SAM" id="MobiDB-lite"/>
    </source>
</evidence>
<gene>
    <name evidence="4" type="ORF">HNR13_000953</name>
</gene>
<comment type="caution">
    <text evidence="4">The sequence shown here is derived from an EMBL/GenBank/DDBJ whole genome shotgun (WGS) entry which is preliminary data.</text>
</comment>
<feature type="domain" description="Putative oxidoreductase/dehydrogenase Rossmann-like" evidence="2">
    <location>
        <begin position="6"/>
        <end position="127"/>
    </location>
</feature>
<dbReference type="PANTHER" id="PTHR40459">
    <property type="entry name" value="CONSERVED HYPOTHETICAL ALANINE AND LEUCINE RICH PROTEIN"/>
    <property type="match status" value="1"/>
</dbReference>
<dbReference type="InterPro" id="IPR019665">
    <property type="entry name" value="OxRdtase/DH_put_Rossmann_dom"/>
</dbReference>
<dbReference type="PANTHER" id="PTHR40459:SF1">
    <property type="entry name" value="CONSERVED HYPOTHETICAL ALANINE AND LEUCINE RICH PROTEIN"/>
    <property type="match status" value="1"/>
</dbReference>
<feature type="region of interest" description="Disordered" evidence="1">
    <location>
        <begin position="246"/>
        <end position="272"/>
    </location>
</feature>
<dbReference type="InterPro" id="IPR018931">
    <property type="entry name" value="DUF2520"/>
</dbReference>
<protein>
    <submittedName>
        <fullName evidence="4">Putative short-subunit dehydrogenase-like oxidoreductase (DUF2520 family)</fullName>
    </submittedName>
</protein>